<gene>
    <name evidence="1" type="ORF">FHI69_00025</name>
</gene>
<protein>
    <submittedName>
        <fullName evidence="1">Uncharacterized protein</fullName>
    </submittedName>
</protein>
<accession>A0A5C4NUK6</accession>
<evidence type="ECO:0000313" key="1">
    <source>
        <dbReference type="EMBL" id="TNC77732.1"/>
    </source>
</evidence>
<sequence>MKTRSSQYGALLFFVFPTIAMGYDLHITKAGEWPQSSQKPISELEWKSAVAADGLLKMDTTATAANPQTREIIQVSNPLMAAWIDPKTNDKHYFYYHRGEISVKNPSENAIKKMKELAIKLDAQVLGDEGEQY</sequence>
<comment type="caution">
    <text evidence="1">The sequence shown here is derived from an EMBL/GenBank/DDBJ whole genome shotgun (WGS) entry which is preliminary data.</text>
</comment>
<dbReference type="EMBL" id="VDGE01000001">
    <property type="protein sequence ID" value="TNC77732.1"/>
    <property type="molecule type" value="Genomic_DNA"/>
</dbReference>
<name>A0A5C4NUK6_9BURK</name>
<dbReference type="Proteomes" id="UP000305681">
    <property type="component" value="Unassembled WGS sequence"/>
</dbReference>
<proteinExistence type="predicted"/>
<dbReference type="RefSeq" id="WP_139088863.1">
    <property type="nucleotide sequence ID" value="NZ_VDGE01000001.1"/>
</dbReference>
<organism evidence="1 2">
    <name type="scientific">Janthinobacterium lividum</name>
    <dbReference type="NCBI Taxonomy" id="29581"/>
    <lineage>
        <taxon>Bacteria</taxon>
        <taxon>Pseudomonadati</taxon>
        <taxon>Pseudomonadota</taxon>
        <taxon>Betaproteobacteria</taxon>
        <taxon>Burkholderiales</taxon>
        <taxon>Oxalobacteraceae</taxon>
        <taxon>Janthinobacterium</taxon>
    </lineage>
</organism>
<reference evidence="1 2" key="1">
    <citation type="submission" date="2019-06" db="EMBL/GenBank/DDBJ databases">
        <title>Genome sequence of Janthinobacterium lividum UCD_MED1.</title>
        <authorList>
            <person name="De Leon M.E."/>
            <person name="Jospin G."/>
        </authorList>
    </citation>
    <scope>NUCLEOTIDE SEQUENCE [LARGE SCALE GENOMIC DNA]</scope>
    <source>
        <strain evidence="1 2">UCD_MED1</strain>
    </source>
</reference>
<dbReference type="AlphaFoldDB" id="A0A5C4NUK6"/>
<evidence type="ECO:0000313" key="2">
    <source>
        <dbReference type="Proteomes" id="UP000305681"/>
    </source>
</evidence>